<gene>
    <name evidence="3" type="ORF">ASUIS_0019</name>
</gene>
<reference evidence="3 4" key="1">
    <citation type="submission" date="2018-08" db="EMBL/GenBank/DDBJ databases">
        <title>Complete genome of the Arcobacter suis type strain LMG 26152.</title>
        <authorList>
            <person name="Miller W.G."/>
            <person name="Yee E."/>
            <person name="Bono J.L."/>
        </authorList>
    </citation>
    <scope>NUCLEOTIDE SEQUENCE [LARGE SCALE GENOMIC DNA]</scope>
    <source>
        <strain evidence="3 4">CECT 7833</strain>
    </source>
</reference>
<evidence type="ECO:0000259" key="2">
    <source>
        <dbReference type="Pfam" id="PF13649"/>
    </source>
</evidence>
<evidence type="ECO:0000256" key="1">
    <source>
        <dbReference type="ARBA" id="ARBA00022679"/>
    </source>
</evidence>
<keyword evidence="1" id="KW-0808">Transferase</keyword>
<dbReference type="Pfam" id="PF13649">
    <property type="entry name" value="Methyltransf_25"/>
    <property type="match status" value="1"/>
</dbReference>
<feature type="domain" description="Methyltransferase" evidence="2">
    <location>
        <begin position="67"/>
        <end position="143"/>
    </location>
</feature>
<evidence type="ECO:0000313" key="4">
    <source>
        <dbReference type="Proteomes" id="UP000263040"/>
    </source>
</evidence>
<dbReference type="RefSeq" id="WP_118885123.1">
    <property type="nucleotide sequence ID" value="NZ_CP032100.1"/>
</dbReference>
<keyword evidence="3" id="KW-0489">Methyltransferase</keyword>
<dbReference type="Gene3D" id="3.40.50.150">
    <property type="entry name" value="Vaccinia Virus protein VP39"/>
    <property type="match status" value="1"/>
</dbReference>
<dbReference type="AlphaFoldDB" id="A0AAD0SNL9"/>
<proteinExistence type="predicted"/>
<dbReference type="CDD" id="cd02440">
    <property type="entry name" value="AdoMet_MTases"/>
    <property type="match status" value="1"/>
</dbReference>
<dbReference type="PANTHER" id="PTHR43861:SF3">
    <property type="entry name" value="PUTATIVE (AFU_ORTHOLOGUE AFUA_2G14390)-RELATED"/>
    <property type="match status" value="1"/>
</dbReference>
<dbReference type="KEGG" id="asui:ASUIS_0019"/>
<protein>
    <submittedName>
        <fullName evidence="3">SAM-dependent methyltransferase</fullName>
    </submittedName>
</protein>
<dbReference type="InterPro" id="IPR041698">
    <property type="entry name" value="Methyltransf_25"/>
</dbReference>
<dbReference type="SUPFAM" id="SSF53335">
    <property type="entry name" value="S-adenosyl-L-methionine-dependent methyltransferases"/>
    <property type="match status" value="1"/>
</dbReference>
<dbReference type="GO" id="GO:0032259">
    <property type="term" value="P:methylation"/>
    <property type="evidence" value="ECO:0007669"/>
    <property type="project" value="UniProtKB-KW"/>
</dbReference>
<sequence length="270" mass="30958">MGLIQTNLDNLDFAKLFKEQMKSSTFKGKSSQDWDKRANSMNTNVQKSIYTKDFIDKIDFTDASSLLDVGCGPGTICLAIASKIQKVYALDYSLGMLDCVKNNCKEKNLNHVNTIHKSWEDNWDEVPNADIVVASRSMEVKDVKDAILKLNSKANKRVYLTTKVGGTFIDAEILNQLSRKVFPRPDYIYLLNILHSMGIYAKVDFILSENTKFGSSTAEEFIEKISWSLGQLSNEEKNTLKEYFNNTYKYKETPDYLNWAFISWEKRKNV</sequence>
<dbReference type="InterPro" id="IPR029063">
    <property type="entry name" value="SAM-dependent_MTases_sf"/>
</dbReference>
<dbReference type="EMBL" id="CP032100">
    <property type="protein sequence ID" value="AXX88537.1"/>
    <property type="molecule type" value="Genomic_DNA"/>
</dbReference>
<accession>A0AAD0SNL9</accession>
<dbReference type="GO" id="GO:0008168">
    <property type="term" value="F:methyltransferase activity"/>
    <property type="evidence" value="ECO:0007669"/>
    <property type="project" value="UniProtKB-KW"/>
</dbReference>
<organism evidence="3 4">
    <name type="scientific">Arcobacter suis CECT 7833</name>
    <dbReference type="NCBI Taxonomy" id="663365"/>
    <lineage>
        <taxon>Bacteria</taxon>
        <taxon>Pseudomonadati</taxon>
        <taxon>Campylobacterota</taxon>
        <taxon>Epsilonproteobacteria</taxon>
        <taxon>Campylobacterales</taxon>
        <taxon>Arcobacteraceae</taxon>
        <taxon>Arcobacter</taxon>
    </lineage>
</organism>
<keyword evidence="4" id="KW-1185">Reference proteome</keyword>
<dbReference type="PANTHER" id="PTHR43861">
    <property type="entry name" value="TRANS-ACONITATE 2-METHYLTRANSFERASE-RELATED"/>
    <property type="match status" value="1"/>
</dbReference>
<dbReference type="Proteomes" id="UP000263040">
    <property type="component" value="Chromosome"/>
</dbReference>
<evidence type="ECO:0000313" key="3">
    <source>
        <dbReference type="EMBL" id="AXX88537.1"/>
    </source>
</evidence>
<name>A0AAD0SNL9_9BACT</name>